<dbReference type="RefSeq" id="WP_345316639.1">
    <property type="nucleotide sequence ID" value="NZ_BAABLF010000009.1"/>
</dbReference>
<dbReference type="InterPro" id="IPR001789">
    <property type="entry name" value="Sig_transdc_resp-reg_receiver"/>
</dbReference>
<feature type="modified residue" description="4-aspartylphosphate" evidence="3">
    <location>
        <position position="55"/>
    </location>
</feature>
<evidence type="ECO:0000313" key="7">
    <source>
        <dbReference type="Proteomes" id="UP001501600"/>
    </source>
</evidence>
<dbReference type="InterPro" id="IPR039420">
    <property type="entry name" value="WalR-like"/>
</dbReference>
<dbReference type="InterPro" id="IPR011006">
    <property type="entry name" value="CheY-like_superfamily"/>
</dbReference>
<evidence type="ECO:0000256" key="3">
    <source>
        <dbReference type="PROSITE-ProRule" id="PRU00169"/>
    </source>
</evidence>
<dbReference type="NCBIfam" id="NF008677">
    <property type="entry name" value="PRK11697.1"/>
    <property type="match status" value="1"/>
</dbReference>
<dbReference type="SUPFAM" id="SSF52172">
    <property type="entry name" value="CheY-like"/>
    <property type="match status" value="1"/>
</dbReference>
<dbReference type="Gene3D" id="2.40.50.1020">
    <property type="entry name" value="LytTr DNA-binding domain"/>
    <property type="match status" value="1"/>
</dbReference>
<dbReference type="Pfam" id="PF04397">
    <property type="entry name" value="LytTR"/>
    <property type="match status" value="1"/>
</dbReference>
<comment type="caution">
    <text evidence="6">The sequence shown here is derived from an EMBL/GenBank/DDBJ whole genome shotgun (WGS) entry which is preliminary data.</text>
</comment>
<evidence type="ECO:0000259" key="4">
    <source>
        <dbReference type="PROSITE" id="PS50110"/>
    </source>
</evidence>
<name>A0ABP9S3V0_9GAMM</name>
<protein>
    <submittedName>
        <fullName evidence="6">Two-component system response regulator BtsR</fullName>
    </submittedName>
</protein>
<keyword evidence="2" id="KW-0238">DNA-binding</keyword>
<organism evidence="6 7">
    <name type="scientific">Ferrimonas gelatinilytica</name>
    <dbReference type="NCBI Taxonomy" id="1255257"/>
    <lineage>
        <taxon>Bacteria</taxon>
        <taxon>Pseudomonadati</taxon>
        <taxon>Pseudomonadota</taxon>
        <taxon>Gammaproteobacteria</taxon>
        <taxon>Alteromonadales</taxon>
        <taxon>Ferrimonadaceae</taxon>
        <taxon>Ferrimonas</taxon>
    </lineage>
</organism>
<feature type="domain" description="Response regulatory" evidence="4">
    <location>
        <begin position="4"/>
        <end position="117"/>
    </location>
</feature>
<dbReference type="SMART" id="SM00850">
    <property type="entry name" value="LytTR"/>
    <property type="match status" value="1"/>
</dbReference>
<keyword evidence="3" id="KW-0597">Phosphoprotein</keyword>
<reference evidence="7" key="1">
    <citation type="journal article" date="2019" name="Int. J. Syst. Evol. Microbiol.">
        <title>The Global Catalogue of Microorganisms (GCM) 10K type strain sequencing project: providing services to taxonomists for standard genome sequencing and annotation.</title>
        <authorList>
            <consortium name="The Broad Institute Genomics Platform"/>
            <consortium name="The Broad Institute Genome Sequencing Center for Infectious Disease"/>
            <person name="Wu L."/>
            <person name="Ma J."/>
        </authorList>
    </citation>
    <scope>NUCLEOTIDE SEQUENCE [LARGE SCALE GENOMIC DNA]</scope>
    <source>
        <strain evidence="7">JCM 18720</strain>
    </source>
</reference>
<keyword evidence="7" id="KW-1185">Reference proteome</keyword>
<dbReference type="PROSITE" id="PS50930">
    <property type="entry name" value="HTH_LYTTR"/>
    <property type="match status" value="1"/>
</dbReference>
<gene>
    <name evidence="6" type="primary">btsR</name>
    <name evidence="6" type="ORF">GCM10025772_17090</name>
</gene>
<dbReference type="Gene3D" id="3.40.50.2300">
    <property type="match status" value="1"/>
</dbReference>
<dbReference type="PANTHER" id="PTHR48111">
    <property type="entry name" value="REGULATOR OF RPOS"/>
    <property type="match status" value="1"/>
</dbReference>
<proteinExistence type="predicted"/>
<feature type="domain" description="HTH LytTR-type" evidence="5">
    <location>
        <begin position="136"/>
        <end position="237"/>
    </location>
</feature>
<sequence length="238" mass="26637">MSLKTLIIDDELLARDEMASLLEAHEDIKIVGEAANAIEGMALINQLQPDLVFVDIQMPKITGIEMLAMLDSDRMPYMVFVTAYDEHAISAFENNAFDYLLKPVAPERLAKTLNRVRQAEQPRDLTPLMESVLTHLPCVSGKTLKIVPCDEVEYAFSDLSGVHIATRSGTFHTHLTLKTLEQRSPLMRCHRQYLVSPDSIAEIELQEGGGGEIHTRSGQAIAVSRRYLKAIKQQFGFQ</sequence>
<evidence type="ECO:0000256" key="1">
    <source>
        <dbReference type="ARBA" id="ARBA00023012"/>
    </source>
</evidence>
<dbReference type="Proteomes" id="UP001501600">
    <property type="component" value="Unassembled WGS sequence"/>
</dbReference>
<dbReference type="Pfam" id="PF00072">
    <property type="entry name" value="Response_reg"/>
    <property type="match status" value="1"/>
</dbReference>
<dbReference type="InterPro" id="IPR007492">
    <property type="entry name" value="LytTR_DNA-bd_dom"/>
</dbReference>
<dbReference type="SMART" id="SM00448">
    <property type="entry name" value="REC"/>
    <property type="match status" value="1"/>
</dbReference>
<dbReference type="EMBL" id="BAABLF010000009">
    <property type="protein sequence ID" value="GAA5191052.1"/>
    <property type="molecule type" value="Genomic_DNA"/>
</dbReference>
<accession>A0ABP9S3V0</accession>
<evidence type="ECO:0000259" key="5">
    <source>
        <dbReference type="PROSITE" id="PS50930"/>
    </source>
</evidence>
<dbReference type="CDD" id="cd17532">
    <property type="entry name" value="REC_LytTR_AlgR-like"/>
    <property type="match status" value="1"/>
</dbReference>
<dbReference type="PROSITE" id="PS50110">
    <property type="entry name" value="RESPONSE_REGULATORY"/>
    <property type="match status" value="1"/>
</dbReference>
<keyword evidence="1" id="KW-0902">Two-component regulatory system</keyword>
<evidence type="ECO:0000256" key="2">
    <source>
        <dbReference type="ARBA" id="ARBA00023125"/>
    </source>
</evidence>
<dbReference type="PANTHER" id="PTHR48111:SF3">
    <property type="entry name" value="TRANSCRIPTIONAL REGULATORY PROTEIN BTSR"/>
    <property type="match status" value="1"/>
</dbReference>
<evidence type="ECO:0000313" key="6">
    <source>
        <dbReference type="EMBL" id="GAA5191052.1"/>
    </source>
</evidence>